<dbReference type="PANTHER" id="PTHR43981">
    <property type="entry name" value="ENOYL-[ACYL-CARRIER-PROTEIN] REDUCTASE, MITOCHONDRIAL"/>
    <property type="match status" value="1"/>
</dbReference>
<name>A0A7S0SU43_9CHLO</name>
<dbReference type="InterPro" id="IPR051034">
    <property type="entry name" value="Mito_Enoyl-ACP_Reductase"/>
</dbReference>
<gene>
    <name evidence="3" type="ORF">MANT1106_LOCUS16709</name>
</gene>
<dbReference type="EMBL" id="HBFC01027871">
    <property type="protein sequence ID" value="CAD8715304.1"/>
    <property type="molecule type" value="Transcribed_RNA"/>
</dbReference>
<dbReference type="Gene3D" id="3.90.180.10">
    <property type="entry name" value="Medium-chain alcohol dehydrogenases, catalytic domain"/>
    <property type="match status" value="1"/>
</dbReference>
<organism evidence="3">
    <name type="scientific">Mantoniella antarctica</name>
    <dbReference type="NCBI Taxonomy" id="81844"/>
    <lineage>
        <taxon>Eukaryota</taxon>
        <taxon>Viridiplantae</taxon>
        <taxon>Chlorophyta</taxon>
        <taxon>Mamiellophyceae</taxon>
        <taxon>Mamiellales</taxon>
        <taxon>Mamiellaceae</taxon>
        <taxon>Mantoniella</taxon>
    </lineage>
</organism>
<evidence type="ECO:0008006" key="4">
    <source>
        <dbReference type="Google" id="ProtNLM"/>
    </source>
</evidence>
<dbReference type="PANTHER" id="PTHR43981:SF2">
    <property type="entry name" value="ENOYL-[ACYL-CARRIER-PROTEIN] REDUCTASE, MITOCHONDRIAL"/>
    <property type="match status" value="1"/>
</dbReference>
<sequence>MGASLVLVDDGRSHRTIQGKAALAALPPVALALNGVGGASSTTLASMLAKDGVIVTYGGMSKQPTSISAGMLIFRNITARGFWLSRWSADQQTAAAAAAAADNTLRTPHLPREMMDELYSLVKRGKLKMPAREVSLDEALHAISSPTAVGTRKLLIRF</sequence>
<accession>A0A7S0SU43</accession>
<dbReference type="SUPFAM" id="SSF51735">
    <property type="entry name" value="NAD(P)-binding Rossmann-fold domains"/>
    <property type="match status" value="1"/>
</dbReference>
<dbReference type="GO" id="GO:0005739">
    <property type="term" value="C:mitochondrion"/>
    <property type="evidence" value="ECO:0007669"/>
    <property type="project" value="TreeGrafter"/>
</dbReference>
<keyword evidence="1" id="KW-0521">NADP</keyword>
<dbReference type="GO" id="GO:0016491">
    <property type="term" value="F:oxidoreductase activity"/>
    <property type="evidence" value="ECO:0007669"/>
    <property type="project" value="UniProtKB-KW"/>
</dbReference>
<dbReference type="Gene3D" id="3.40.50.720">
    <property type="entry name" value="NAD(P)-binding Rossmann-like Domain"/>
    <property type="match status" value="1"/>
</dbReference>
<proteinExistence type="predicted"/>
<evidence type="ECO:0000256" key="1">
    <source>
        <dbReference type="ARBA" id="ARBA00022857"/>
    </source>
</evidence>
<reference evidence="3" key="1">
    <citation type="submission" date="2021-01" db="EMBL/GenBank/DDBJ databases">
        <authorList>
            <person name="Corre E."/>
            <person name="Pelletier E."/>
            <person name="Niang G."/>
            <person name="Scheremetjew M."/>
            <person name="Finn R."/>
            <person name="Kale V."/>
            <person name="Holt S."/>
            <person name="Cochrane G."/>
            <person name="Meng A."/>
            <person name="Brown T."/>
            <person name="Cohen L."/>
        </authorList>
    </citation>
    <scope>NUCLEOTIDE SEQUENCE</scope>
    <source>
        <strain evidence="3">SL-175</strain>
    </source>
</reference>
<dbReference type="GO" id="GO:0006631">
    <property type="term" value="P:fatty acid metabolic process"/>
    <property type="evidence" value="ECO:0007669"/>
    <property type="project" value="TreeGrafter"/>
</dbReference>
<evidence type="ECO:0000313" key="3">
    <source>
        <dbReference type="EMBL" id="CAD8715304.1"/>
    </source>
</evidence>
<evidence type="ECO:0000256" key="2">
    <source>
        <dbReference type="ARBA" id="ARBA00023002"/>
    </source>
</evidence>
<keyword evidence="2" id="KW-0560">Oxidoreductase</keyword>
<protein>
    <recommendedName>
        <fullName evidence="4">Alcohol dehydrogenase-like C-terminal domain-containing protein</fullName>
    </recommendedName>
</protein>
<dbReference type="InterPro" id="IPR036291">
    <property type="entry name" value="NAD(P)-bd_dom_sf"/>
</dbReference>
<dbReference type="AlphaFoldDB" id="A0A7S0SU43"/>